<dbReference type="PANTHER" id="PTHR33966:SF1">
    <property type="entry name" value="PROTEIN ODR-4 HOMOLOG"/>
    <property type="match status" value="1"/>
</dbReference>
<dbReference type="GO" id="GO:0016020">
    <property type="term" value="C:membrane"/>
    <property type="evidence" value="ECO:0007669"/>
    <property type="project" value="UniProtKB-SubCell"/>
</dbReference>
<dbReference type="PANTHER" id="PTHR33966">
    <property type="entry name" value="PROTEIN ODR-4 HOMOLOG"/>
    <property type="match status" value="1"/>
</dbReference>
<accession>A0A2V3J4V7</accession>
<comment type="similarity">
    <text evidence="2">Belongs to the ODR-4 family.</text>
</comment>
<comment type="caution">
    <text evidence="7">The sequence shown here is derived from an EMBL/GenBank/DDBJ whole genome shotgun (WGS) entry which is preliminary data.</text>
</comment>
<dbReference type="GO" id="GO:0012505">
    <property type="term" value="C:endomembrane system"/>
    <property type="evidence" value="ECO:0007669"/>
    <property type="project" value="TreeGrafter"/>
</dbReference>
<reference evidence="7 8" key="1">
    <citation type="journal article" date="2018" name="Mol. Biol. Evol.">
        <title>Analysis of the draft genome of the red seaweed Gracilariopsis chorda provides insights into genome size evolution in Rhodophyta.</title>
        <authorList>
            <person name="Lee J."/>
            <person name="Yang E.C."/>
            <person name="Graf L."/>
            <person name="Yang J.H."/>
            <person name="Qiu H."/>
            <person name="Zel Zion U."/>
            <person name="Chan C.X."/>
            <person name="Stephens T.G."/>
            <person name="Weber A.P.M."/>
            <person name="Boo G.H."/>
            <person name="Boo S.M."/>
            <person name="Kim K.M."/>
            <person name="Shin Y."/>
            <person name="Jung M."/>
            <person name="Lee S.J."/>
            <person name="Yim H.S."/>
            <person name="Lee J.H."/>
            <person name="Bhattacharya D."/>
            <person name="Yoon H.S."/>
        </authorList>
    </citation>
    <scope>NUCLEOTIDE SEQUENCE [LARGE SCALE GENOMIC DNA]</scope>
    <source>
        <strain evidence="7 8">SKKU-2015</strain>
        <tissue evidence="7">Whole body</tissue>
    </source>
</reference>
<dbReference type="AlphaFoldDB" id="A0A2V3J4V7"/>
<name>A0A2V3J4V7_9FLOR</name>
<evidence type="ECO:0000313" key="7">
    <source>
        <dbReference type="EMBL" id="PXF49468.1"/>
    </source>
</evidence>
<keyword evidence="8" id="KW-1185">Reference proteome</keyword>
<feature type="transmembrane region" description="Helical" evidence="6">
    <location>
        <begin position="441"/>
        <end position="459"/>
    </location>
</feature>
<dbReference type="InterPro" id="IPR029454">
    <property type="entry name" value="ODR-4-like"/>
</dbReference>
<evidence type="ECO:0000256" key="3">
    <source>
        <dbReference type="ARBA" id="ARBA00022692"/>
    </source>
</evidence>
<evidence type="ECO:0000256" key="2">
    <source>
        <dbReference type="ARBA" id="ARBA00010131"/>
    </source>
</evidence>
<sequence length="467" mass="51137">MLIAAFLPRALPPAVRGEEDDDDDAPAMSAKLYIDAALRDSVPSNTSGLLLGTEKPHVRILQLVPTPTTPPQTSPHKWALEHAKLLATMLPGGVSILGAYTPLTQTNSVTPTAQIEAAARIVRDVAGFVNCETPLVLFSGVKGRLSAKVVHSMKDGLKNATLKELPHLNHGLVSLRGAFDVAPIHVPVRDTSDKLHLEIVCAELLKRRFQNALMCINADKPHIIANTNSHTQTTLATALNWPVVETGKKKTLSFTCQEPLQVRLYLPLHTSEQREQPDIPANQTVSLSGRFWFDAVVMQDASLSDALCAVRHDLCTSLQARLQLLHDDDHHHDSIQQDSTPSSRALPVRVVATPLEHAPLRIPFCDYMMRGETVQHDVTDRLVEILSWTSSTLKEYCIEEKEQPARVLPAVKKVTFKEHATLIEPSSMTRLDAAANAPSDMLVNAIIFAVVVAVVAIVVKELILGFI</sequence>
<evidence type="ECO:0000256" key="5">
    <source>
        <dbReference type="ARBA" id="ARBA00023136"/>
    </source>
</evidence>
<evidence type="ECO:0000256" key="1">
    <source>
        <dbReference type="ARBA" id="ARBA00004370"/>
    </source>
</evidence>
<evidence type="ECO:0000313" key="8">
    <source>
        <dbReference type="Proteomes" id="UP000247409"/>
    </source>
</evidence>
<keyword evidence="4 6" id="KW-1133">Transmembrane helix</keyword>
<keyword evidence="5 6" id="KW-0472">Membrane</keyword>
<dbReference type="Pfam" id="PF14778">
    <property type="entry name" value="ODR4-like"/>
    <property type="match status" value="1"/>
</dbReference>
<organism evidence="7 8">
    <name type="scientific">Gracilariopsis chorda</name>
    <dbReference type="NCBI Taxonomy" id="448386"/>
    <lineage>
        <taxon>Eukaryota</taxon>
        <taxon>Rhodophyta</taxon>
        <taxon>Florideophyceae</taxon>
        <taxon>Rhodymeniophycidae</taxon>
        <taxon>Gracilariales</taxon>
        <taxon>Gracilariaceae</taxon>
        <taxon>Gracilariopsis</taxon>
    </lineage>
</organism>
<protein>
    <recommendedName>
        <fullName evidence="9">Protein odr-4-like</fullName>
    </recommendedName>
</protein>
<keyword evidence="3 6" id="KW-0812">Transmembrane</keyword>
<evidence type="ECO:0000256" key="4">
    <source>
        <dbReference type="ARBA" id="ARBA00022989"/>
    </source>
</evidence>
<evidence type="ECO:0000256" key="6">
    <source>
        <dbReference type="SAM" id="Phobius"/>
    </source>
</evidence>
<proteinExistence type="inferred from homology"/>
<evidence type="ECO:0008006" key="9">
    <source>
        <dbReference type="Google" id="ProtNLM"/>
    </source>
</evidence>
<dbReference type="GO" id="GO:0008104">
    <property type="term" value="P:intracellular protein localization"/>
    <property type="evidence" value="ECO:0007669"/>
    <property type="project" value="TreeGrafter"/>
</dbReference>
<comment type="subcellular location">
    <subcellularLocation>
        <location evidence="1">Membrane</location>
    </subcellularLocation>
</comment>
<dbReference type="OrthoDB" id="10621304at2759"/>
<gene>
    <name evidence="7" type="ORF">BWQ96_00784</name>
</gene>
<dbReference type="EMBL" id="NBIV01000005">
    <property type="protein sequence ID" value="PXF49468.1"/>
    <property type="molecule type" value="Genomic_DNA"/>
</dbReference>
<dbReference type="Proteomes" id="UP000247409">
    <property type="component" value="Unassembled WGS sequence"/>
</dbReference>